<dbReference type="PANTHER" id="PTHR14136">
    <property type="entry name" value="BTB_POZ DOMAIN-CONTAINING PROTEIN KCTD9"/>
    <property type="match status" value="1"/>
</dbReference>
<gene>
    <name evidence="3" type="primary">pipB2</name>
    <name evidence="3" type="ORF">ROSMUCSMR3_03353</name>
</gene>
<dbReference type="Gene3D" id="2.160.20.80">
    <property type="entry name" value="E3 ubiquitin-protein ligase SopA"/>
    <property type="match status" value="1"/>
</dbReference>
<accession>A0A1V0RSS5</accession>
<dbReference type="Pfam" id="PF00805">
    <property type="entry name" value="Pentapeptide"/>
    <property type="match status" value="2"/>
</dbReference>
<dbReference type="InterPro" id="IPR051082">
    <property type="entry name" value="Pentapeptide-BTB/POZ_domain"/>
</dbReference>
<sequence length="618" mass="68235">MLSSSGLTRGPLAPLPPVILGPDPRTSGFPKTSLLPQGTDLAKVAARVGKGARMDQTDLTITLPLSAQQGQIILFALGIAVASVIVWVATETETRKPSPLALLKAFGWAMVPIWLLLFGGTLWQVWQMLSGGDTAFAGRQSLGAGALVAALLGAPFVVWGTVLKQRTVDFQQEGHITDRINKAVEQLGAEKSVKRDGKETTEPNIEVRIGAILSLERIAQDSTRYDKGRDHVRVMEILCAYVRENSNARAPRDFPLVDWEPLKDDATKAERKAHEMWREVRFRDRFNANAREWAVSLPKPRADIAQTLQVLGRRTAEQRRVEAAWPNPPEKETVWPFDVPCPELSEVEGDDVRTSAEIESFKKKLVAWRDRLHDYSGYRLDLRGANLQGTDLSAKRPDASDAVFAGLLLVGTRIEGANLSEARMEGADLNAARMEGANLSRARMEGADLSAARIEGANLFRTRMGNANLFWAQMEGASLFWARMEGASLSGARMEGAYLSGARMEGAYLSGARMEGTFLTEARMEGASLFRARMDSFTSLMAATFQGAAMRDMNLRKVPIFAEQLNSSFGDLTVELPKGMARPAHWPDWELDGQTFDTEWRKWRNNPIVYTPPPKPEG</sequence>
<dbReference type="KEGG" id="rmm:ROSMUCSMR3_03353"/>
<feature type="transmembrane region" description="Helical" evidence="2">
    <location>
        <begin position="143"/>
        <end position="163"/>
    </location>
</feature>
<dbReference type="PANTHER" id="PTHR14136:SF17">
    <property type="entry name" value="BTB_POZ DOMAIN-CONTAINING PROTEIN KCTD9"/>
    <property type="match status" value="1"/>
</dbReference>
<dbReference type="AlphaFoldDB" id="A0A1V0RSS5"/>
<evidence type="ECO:0000256" key="1">
    <source>
        <dbReference type="SAM" id="MobiDB-lite"/>
    </source>
</evidence>
<evidence type="ECO:0000313" key="4">
    <source>
        <dbReference type="Proteomes" id="UP000192273"/>
    </source>
</evidence>
<evidence type="ECO:0000256" key="2">
    <source>
        <dbReference type="SAM" id="Phobius"/>
    </source>
</evidence>
<evidence type="ECO:0000313" key="3">
    <source>
        <dbReference type="EMBL" id="ARE84814.1"/>
    </source>
</evidence>
<keyword evidence="2" id="KW-0812">Transmembrane</keyword>
<keyword evidence="4" id="KW-1185">Reference proteome</keyword>
<keyword evidence="2" id="KW-1133">Transmembrane helix</keyword>
<dbReference type="SUPFAM" id="SSF141571">
    <property type="entry name" value="Pentapeptide repeat-like"/>
    <property type="match status" value="1"/>
</dbReference>
<dbReference type="EMBL" id="CP020474">
    <property type="protein sequence ID" value="ARE84814.1"/>
    <property type="molecule type" value="Genomic_DNA"/>
</dbReference>
<feature type="region of interest" description="Disordered" evidence="1">
    <location>
        <begin position="1"/>
        <end position="20"/>
    </location>
</feature>
<feature type="transmembrane region" description="Helical" evidence="2">
    <location>
        <begin position="72"/>
        <end position="89"/>
    </location>
</feature>
<name>A0A1V0RSS5_9RHOB</name>
<proteinExistence type="predicted"/>
<protein>
    <submittedName>
        <fullName evidence="3">Secreted effector protein PipB2</fullName>
    </submittedName>
</protein>
<dbReference type="InterPro" id="IPR001646">
    <property type="entry name" value="5peptide_repeat"/>
</dbReference>
<organism evidence="3 4">
    <name type="scientific">Roseovarius mucosus</name>
    <dbReference type="NCBI Taxonomy" id="215743"/>
    <lineage>
        <taxon>Bacteria</taxon>
        <taxon>Pseudomonadati</taxon>
        <taxon>Pseudomonadota</taxon>
        <taxon>Alphaproteobacteria</taxon>
        <taxon>Rhodobacterales</taxon>
        <taxon>Roseobacteraceae</taxon>
        <taxon>Roseovarius</taxon>
    </lineage>
</organism>
<dbReference type="Proteomes" id="UP000192273">
    <property type="component" value="Chromosome"/>
</dbReference>
<reference evidence="3 4" key="1">
    <citation type="submission" date="2017-03" db="EMBL/GenBank/DDBJ databases">
        <title>Genome Sequence of Roseovarius mucosus strain SMR3 Isolated from a culture of the Diatom Skeletonema marinoi.</title>
        <authorList>
            <person name="Topel M."/>
            <person name="Pinder M."/>
            <person name="Johansson O.N."/>
            <person name="Kourtchenko O."/>
            <person name="Godhe A."/>
            <person name="Clarke A.K."/>
        </authorList>
    </citation>
    <scope>NUCLEOTIDE SEQUENCE [LARGE SCALE GENOMIC DNA]</scope>
    <source>
        <strain evidence="3 4">SMR3</strain>
    </source>
</reference>
<feature type="transmembrane region" description="Helical" evidence="2">
    <location>
        <begin position="101"/>
        <end position="123"/>
    </location>
</feature>
<keyword evidence="2" id="KW-0472">Membrane</keyword>